<sequence length="273" mass="31323">MSPAALLRNSRLKPAAPALRNREDSSVSPAWLCTVRTKVCMAPASGRCLQKVLWTRSWRRGDARPPWTFGTWECLQTQNQQVSGVNSYLRRQRESVCLSHLATAAVVQQKAVDGRTEEFKLVYRFPGIKYFRVLSRLKLLQTATTVVTLPPIWYLYLQNQVSQNILLYTTGLAVFAGAMLYSMSYFFRRIIGFIYLSETGQTVRVAHLTFWGRRNDIYCPIETVVTLDEVGDSKGELLLQFKRYNSTDTLYFTVKYGQIVDKEKFTQIFGELV</sequence>
<keyword evidence="6 9" id="KW-1133">Transmembrane helix</keyword>
<evidence type="ECO:0000256" key="8">
    <source>
        <dbReference type="ARBA" id="ARBA00023136"/>
    </source>
</evidence>
<evidence type="ECO:0000313" key="11">
    <source>
        <dbReference type="RefSeq" id="XP_017664479.1"/>
    </source>
</evidence>
<keyword evidence="10" id="KW-1185">Reference proteome</keyword>
<feature type="transmembrane region" description="Helical" evidence="9">
    <location>
        <begin position="139"/>
        <end position="159"/>
    </location>
</feature>
<dbReference type="PANTHER" id="PTHR13603:SF1">
    <property type="entry name" value="TRANSMEMBRANE PROTEIN 186"/>
    <property type="match status" value="1"/>
</dbReference>
<evidence type="ECO:0000256" key="7">
    <source>
        <dbReference type="ARBA" id="ARBA00023128"/>
    </source>
</evidence>
<protein>
    <recommendedName>
        <fullName evidence="3">Transmembrane protein 186</fullName>
    </recommendedName>
</protein>
<keyword evidence="7" id="KW-0496">Mitochondrion</keyword>
<keyword evidence="4 9" id="KW-0812">Transmembrane</keyword>
<organism evidence="10 11">
    <name type="scientific">Lepidothrix coronata</name>
    <name type="common">blue-crowned manakin</name>
    <dbReference type="NCBI Taxonomy" id="321398"/>
    <lineage>
        <taxon>Eukaryota</taxon>
        <taxon>Metazoa</taxon>
        <taxon>Chordata</taxon>
        <taxon>Craniata</taxon>
        <taxon>Vertebrata</taxon>
        <taxon>Euteleostomi</taxon>
        <taxon>Archelosauria</taxon>
        <taxon>Archosauria</taxon>
        <taxon>Dinosauria</taxon>
        <taxon>Saurischia</taxon>
        <taxon>Theropoda</taxon>
        <taxon>Coelurosauria</taxon>
        <taxon>Aves</taxon>
        <taxon>Neognathae</taxon>
        <taxon>Neoaves</taxon>
        <taxon>Telluraves</taxon>
        <taxon>Australaves</taxon>
        <taxon>Passeriformes</taxon>
        <taxon>Pipridae</taxon>
        <taxon>Lepidothrix</taxon>
    </lineage>
</organism>
<evidence type="ECO:0000256" key="6">
    <source>
        <dbReference type="ARBA" id="ARBA00022989"/>
    </source>
</evidence>
<evidence type="ECO:0000256" key="5">
    <source>
        <dbReference type="ARBA" id="ARBA00022792"/>
    </source>
</evidence>
<comment type="subcellular location">
    <subcellularLocation>
        <location evidence="1">Mitochondrion inner membrane</location>
        <topology evidence="1">Multi-pass membrane protein</topology>
    </subcellularLocation>
</comment>
<feature type="transmembrane region" description="Helical" evidence="9">
    <location>
        <begin position="165"/>
        <end position="187"/>
    </location>
</feature>
<evidence type="ECO:0000256" key="2">
    <source>
        <dbReference type="ARBA" id="ARBA00007020"/>
    </source>
</evidence>
<evidence type="ECO:0000256" key="1">
    <source>
        <dbReference type="ARBA" id="ARBA00004448"/>
    </source>
</evidence>
<keyword evidence="5" id="KW-0999">Mitochondrion inner membrane</keyword>
<keyword evidence="8 9" id="KW-0472">Membrane</keyword>
<dbReference type="PANTHER" id="PTHR13603">
    <property type="entry name" value="TRANSMEMBRANE PROTEIN 186"/>
    <property type="match status" value="1"/>
</dbReference>
<dbReference type="InterPro" id="IPR026571">
    <property type="entry name" value="Tmem186"/>
</dbReference>
<dbReference type="CTD" id="25880"/>
<name>A0A6J0GS20_9PASS</name>
<dbReference type="GeneID" id="108494423"/>
<gene>
    <name evidence="11" type="primary">TMEM186</name>
</gene>
<dbReference type="AlphaFoldDB" id="A0A6J0GS20"/>
<evidence type="ECO:0000256" key="3">
    <source>
        <dbReference type="ARBA" id="ARBA00014604"/>
    </source>
</evidence>
<evidence type="ECO:0000313" key="10">
    <source>
        <dbReference type="Proteomes" id="UP000504624"/>
    </source>
</evidence>
<dbReference type="RefSeq" id="XP_017664479.1">
    <property type="nucleotide sequence ID" value="XM_017808990.1"/>
</dbReference>
<proteinExistence type="inferred from homology"/>
<dbReference type="Proteomes" id="UP000504624">
    <property type="component" value="Unplaced"/>
</dbReference>
<dbReference type="OrthoDB" id="6147888at2759"/>
<dbReference type="Pfam" id="PF06979">
    <property type="entry name" value="TMEM70"/>
    <property type="match status" value="1"/>
</dbReference>
<accession>A0A6J0GS20</accession>
<evidence type="ECO:0000256" key="9">
    <source>
        <dbReference type="SAM" id="Phobius"/>
    </source>
</evidence>
<dbReference type="GO" id="GO:0005743">
    <property type="term" value="C:mitochondrial inner membrane"/>
    <property type="evidence" value="ECO:0007669"/>
    <property type="project" value="UniProtKB-SubCell"/>
</dbReference>
<reference evidence="11" key="1">
    <citation type="submission" date="2025-08" db="UniProtKB">
        <authorList>
            <consortium name="RefSeq"/>
        </authorList>
    </citation>
    <scope>IDENTIFICATION</scope>
</reference>
<comment type="similarity">
    <text evidence="2">Belongs to the TMEM186 family.</text>
</comment>
<evidence type="ECO:0000256" key="4">
    <source>
        <dbReference type="ARBA" id="ARBA00022692"/>
    </source>
</evidence>
<dbReference type="InterPro" id="IPR045325">
    <property type="entry name" value="TMEM70/TMEM186/TMEM223"/>
</dbReference>